<keyword evidence="3" id="KW-1185">Reference proteome</keyword>
<sequence>MLWRNRKIKSILPYFNFGLSGIWVAILISYIVASVAAAIVSRKYLPYKKIEEFILPPLS</sequence>
<protein>
    <submittedName>
        <fullName evidence="2">Uncharacterized protein</fullName>
    </submittedName>
</protein>
<dbReference type="Proteomes" id="UP001256646">
    <property type="component" value="Unassembled WGS sequence"/>
</dbReference>
<comment type="caution">
    <text evidence="2">The sequence shown here is derived from an EMBL/GenBank/DDBJ whole genome shotgun (WGS) entry which is preliminary data.</text>
</comment>
<accession>A0ABU1EEE2</accession>
<feature type="transmembrane region" description="Helical" evidence="1">
    <location>
        <begin position="20"/>
        <end position="40"/>
    </location>
</feature>
<keyword evidence="1" id="KW-0472">Membrane</keyword>
<evidence type="ECO:0000313" key="2">
    <source>
        <dbReference type="EMBL" id="MDR5586344.1"/>
    </source>
</evidence>
<gene>
    <name evidence="2" type="ORF">RGC78_02565</name>
</gene>
<dbReference type="EMBL" id="JAVJAN010000005">
    <property type="protein sequence ID" value="MDR5586344.1"/>
    <property type="molecule type" value="Genomic_DNA"/>
</dbReference>
<proteinExistence type="predicted"/>
<keyword evidence="1" id="KW-0812">Transmembrane</keyword>
<name>A0ABU1EEE2_9CLOT</name>
<organism evidence="2 3">
    <name type="scientific">Clostridium aquiflavi</name>
    <dbReference type="NCBI Taxonomy" id="3073603"/>
    <lineage>
        <taxon>Bacteria</taxon>
        <taxon>Bacillati</taxon>
        <taxon>Bacillota</taxon>
        <taxon>Clostridia</taxon>
        <taxon>Eubacteriales</taxon>
        <taxon>Clostridiaceae</taxon>
        <taxon>Clostridium</taxon>
    </lineage>
</organism>
<keyword evidence="1" id="KW-1133">Transmembrane helix</keyword>
<evidence type="ECO:0000256" key="1">
    <source>
        <dbReference type="SAM" id="Phobius"/>
    </source>
</evidence>
<reference evidence="2 3" key="1">
    <citation type="submission" date="2023-09" db="EMBL/GenBank/DDBJ databases">
        <authorList>
            <person name="Zhai L."/>
        </authorList>
    </citation>
    <scope>NUCLEOTIDE SEQUENCE [LARGE SCALE GENOMIC DNA]</scope>
    <source>
        <strain evidence="2 3">5 N-1</strain>
    </source>
</reference>
<evidence type="ECO:0000313" key="3">
    <source>
        <dbReference type="Proteomes" id="UP001256646"/>
    </source>
</evidence>